<dbReference type="EMBL" id="JXJN01017874">
    <property type="status" value="NOT_ANNOTATED_CDS"/>
    <property type="molecule type" value="Genomic_DNA"/>
</dbReference>
<dbReference type="EnsemblMetazoa" id="GPPI036278-RA">
    <property type="protein sequence ID" value="GPPI036278-PA"/>
    <property type="gene ID" value="GPPI036278"/>
</dbReference>
<evidence type="ECO:0000313" key="1">
    <source>
        <dbReference type="EnsemblMetazoa" id="GPPI036278-PA"/>
    </source>
</evidence>
<dbReference type="Proteomes" id="UP000092460">
    <property type="component" value="Unassembled WGS sequence"/>
</dbReference>
<sequence>FKRSFTRRSNNPLFRGTKRSTLYTDSDGIFFTRDSFLFLKELSLRTCSSYILQSAEFYLEQTRSLAIRTPLKSFLGRKFMLLTKCGFQELLKSTVLDTVLQNYLSVQKNTAPAVWWSKSIVPKDMFVITENHKKTQVSNQRASRFFLSEIAMFV</sequence>
<protein>
    <submittedName>
        <fullName evidence="1">Uncharacterized protein</fullName>
    </submittedName>
</protein>
<reference evidence="1" key="2">
    <citation type="submission" date="2020-05" db="UniProtKB">
        <authorList>
            <consortium name="EnsemblMetazoa"/>
        </authorList>
    </citation>
    <scope>IDENTIFICATION</scope>
    <source>
        <strain evidence="1">IAEA</strain>
    </source>
</reference>
<dbReference type="AlphaFoldDB" id="A0A1B0BPA7"/>
<dbReference type="VEuPathDB" id="VectorBase:GPPI036278"/>
<organism evidence="1 2">
    <name type="scientific">Glossina palpalis gambiensis</name>
    <dbReference type="NCBI Taxonomy" id="67801"/>
    <lineage>
        <taxon>Eukaryota</taxon>
        <taxon>Metazoa</taxon>
        <taxon>Ecdysozoa</taxon>
        <taxon>Arthropoda</taxon>
        <taxon>Hexapoda</taxon>
        <taxon>Insecta</taxon>
        <taxon>Pterygota</taxon>
        <taxon>Neoptera</taxon>
        <taxon>Endopterygota</taxon>
        <taxon>Diptera</taxon>
        <taxon>Brachycera</taxon>
        <taxon>Muscomorpha</taxon>
        <taxon>Hippoboscoidea</taxon>
        <taxon>Glossinidae</taxon>
        <taxon>Glossina</taxon>
    </lineage>
</organism>
<keyword evidence="2" id="KW-1185">Reference proteome</keyword>
<accession>A0A1B0BPA7</accession>
<evidence type="ECO:0000313" key="2">
    <source>
        <dbReference type="Proteomes" id="UP000092460"/>
    </source>
</evidence>
<proteinExistence type="predicted"/>
<reference evidence="2" key="1">
    <citation type="submission" date="2015-01" db="EMBL/GenBank/DDBJ databases">
        <authorList>
            <person name="Aksoy S."/>
            <person name="Warren W."/>
            <person name="Wilson R.K."/>
        </authorList>
    </citation>
    <scope>NUCLEOTIDE SEQUENCE [LARGE SCALE GENOMIC DNA]</scope>
    <source>
        <strain evidence="2">IAEA</strain>
    </source>
</reference>
<name>A0A1B0BPA7_9MUSC</name>